<keyword evidence="2" id="KW-1133">Transmembrane helix</keyword>
<proteinExistence type="predicted"/>
<evidence type="ECO:0000256" key="2">
    <source>
        <dbReference type="SAM" id="Phobius"/>
    </source>
</evidence>
<evidence type="ECO:0000313" key="4">
    <source>
        <dbReference type="EMBL" id="KAF2748173.1"/>
    </source>
</evidence>
<dbReference type="OrthoDB" id="5409186at2759"/>
<protein>
    <submittedName>
        <fullName evidence="4">Uncharacterized protein</fullName>
    </submittedName>
</protein>
<evidence type="ECO:0000256" key="1">
    <source>
        <dbReference type="SAM" id="MobiDB-lite"/>
    </source>
</evidence>
<feature type="signal peptide" evidence="3">
    <location>
        <begin position="1"/>
        <end position="19"/>
    </location>
</feature>
<organism evidence="4 5">
    <name type="scientific">Sporormia fimetaria CBS 119925</name>
    <dbReference type="NCBI Taxonomy" id="1340428"/>
    <lineage>
        <taxon>Eukaryota</taxon>
        <taxon>Fungi</taxon>
        <taxon>Dikarya</taxon>
        <taxon>Ascomycota</taxon>
        <taxon>Pezizomycotina</taxon>
        <taxon>Dothideomycetes</taxon>
        <taxon>Pleosporomycetidae</taxon>
        <taxon>Pleosporales</taxon>
        <taxon>Sporormiaceae</taxon>
        <taxon>Sporormia</taxon>
    </lineage>
</organism>
<reference evidence="4" key="1">
    <citation type="journal article" date="2020" name="Stud. Mycol.">
        <title>101 Dothideomycetes genomes: a test case for predicting lifestyles and emergence of pathogens.</title>
        <authorList>
            <person name="Haridas S."/>
            <person name="Albert R."/>
            <person name="Binder M."/>
            <person name="Bloem J."/>
            <person name="Labutti K."/>
            <person name="Salamov A."/>
            <person name="Andreopoulos B."/>
            <person name="Baker S."/>
            <person name="Barry K."/>
            <person name="Bills G."/>
            <person name="Bluhm B."/>
            <person name="Cannon C."/>
            <person name="Castanera R."/>
            <person name="Culley D."/>
            <person name="Daum C."/>
            <person name="Ezra D."/>
            <person name="Gonzalez J."/>
            <person name="Henrissat B."/>
            <person name="Kuo A."/>
            <person name="Liang C."/>
            <person name="Lipzen A."/>
            <person name="Lutzoni F."/>
            <person name="Magnuson J."/>
            <person name="Mondo S."/>
            <person name="Nolan M."/>
            <person name="Ohm R."/>
            <person name="Pangilinan J."/>
            <person name="Park H.-J."/>
            <person name="Ramirez L."/>
            <person name="Alfaro M."/>
            <person name="Sun H."/>
            <person name="Tritt A."/>
            <person name="Yoshinaga Y."/>
            <person name="Zwiers L.-H."/>
            <person name="Turgeon B."/>
            <person name="Goodwin S."/>
            <person name="Spatafora J."/>
            <person name="Crous P."/>
            <person name="Grigoriev I."/>
        </authorList>
    </citation>
    <scope>NUCLEOTIDE SEQUENCE</scope>
    <source>
        <strain evidence="4">CBS 119925</strain>
    </source>
</reference>
<sequence length="200" mass="22453">MKIFYLFPQALIFLLTTASQHIVLKSTPASPFQLFKRQVGYGPEYGDCEIGTTCEESCGSDFQQCAASTDLVLFCFNPSAGQTCCEDGNGRSHTLRLRPLLQPPRASRNLTYAISILVFLVFLFFLFFLGLPVFFNHNAHHLTTPLPPYHNTNTAVSTANKHHNNSRVHGCSHDRQERHERSVFWDAGGRNHGVDVIRNG</sequence>
<dbReference type="Proteomes" id="UP000799440">
    <property type="component" value="Unassembled WGS sequence"/>
</dbReference>
<feature type="transmembrane region" description="Helical" evidence="2">
    <location>
        <begin position="110"/>
        <end position="135"/>
    </location>
</feature>
<keyword evidence="5" id="KW-1185">Reference proteome</keyword>
<accession>A0A6A6VDB9</accession>
<keyword evidence="2" id="KW-0472">Membrane</keyword>
<gene>
    <name evidence="4" type="ORF">M011DRAFT_499362</name>
</gene>
<feature type="chain" id="PRO_5025641491" evidence="3">
    <location>
        <begin position="20"/>
        <end position="200"/>
    </location>
</feature>
<dbReference type="EMBL" id="MU006570">
    <property type="protein sequence ID" value="KAF2748173.1"/>
    <property type="molecule type" value="Genomic_DNA"/>
</dbReference>
<dbReference type="AlphaFoldDB" id="A0A6A6VDB9"/>
<evidence type="ECO:0000256" key="3">
    <source>
        <dbReference type="SAM" id="SignalP"/>
    </source>
</evidence>
<feature type="region of interest" description="Disordered" evidence="1">
    <location>
        <begin position="153"/>
        <end position="175"/>
    </location>
</feature>
<evidence type="ECO:0000313" key="5">
    <source>
        <dbReference type="Proteomes" id="UP000799440"/>
    </source>
</evidence>
<name>A0A6A6VDB9_9PLEO</name>
<keyword evidence="3" id="KW-0732">Signal</keyword>
<keyword evidence="2" id="KW-0812">Transmembrane</keyword>